<dbReference type="InterPro" id="IPR039426">
    <property type="entry name" value="TonB-dep_rcpt-like"/>
</dbReference>
<reference evidence="14" key="1">
    <citation type="journal article" date="2019" name="Int. J. Syst. Evol. Microbiol.">
        <title>The Global Catalogue of Microorganisms (GCM) 10K type strain sequencing project: providing services to taxonomists for standard genome sequencing and annotation.</title>
        <authorList>
            <consortium name="The Broad Institute Genomics Platform"/>
            <consortium name="The Broad Institute Genome Sequencing Center for Infectious Disease"/>
            <person name="Wu L."/>
            <person name="Ma J."/>
        </authorList>
    </citation>
    <scope>NUCLEOTIDE SEQUENCE [LARGE SCALE GENOMIC DNA]</scope>
    <source>
        <strain evidence="14">CGMCC 1.16326</strain>
    </source>
</reference>
<feature type="chain" id="PRO_5045928031" evidence="10">
    <location>
        <begin position="28"/>
        <end position="697"/>
    </location>
</feature>
<feature type="domain" description="TonB-dependent receptor plug" evidence="12">
    <location>
        <begin position="57"/>
        <end position="167"/>
    </location>
</feature>
<evidence type="ECO:0000256" key="10">
    <source>
        <dbReference type="SAM" id="SignalP"/>
    </source>
</evidence>
<keyword evidence="10" id="KW-0732">Signal</keyword>
<keyword evidence="2 8" id="KW-0813">Transport</keyword>
<keyword evidence="4 8" id="KW-0812">Transmembrane</keyword>
<keyword evidence="3 8" id="KW-1134">Transmembrane beta strand</keyword>
<feature type="signal peptide" evidence="10">
    <location>
        <begin position="1"/>
        <end position="27"/>
    </location>
</feature>
<comment type="similarity">
    <text evidence="8 9">Belongs to the TonB-dependent receptor family.</text>
</comment>
<comment type="caution">
    <text evidence="13">The sequence shown here is derived from an EMBL/GenBank/DDBJ whole genome shotgun (WGS) entry which is preliminary data.</text>
</comment>
<dbReference type="Gene3D" id="2.170.130.10">
    <property type="entry name" value="TonB-dependent receptor, plug domain"/>
    <property type="match status" value="1"/>
</dbReference>
<dbReference type="InterPro" id="IPR000531">
    <property type="entry name" value="Beta-barrel_TonB"/>
</dbReference>
<gene>
    <name evidence="13" type="ORF">ACFPPC_26310</name>
</gene>
<evidence type="ECO:0000256" key="6">
    <source>
        <dbReference type="ARBA" id="ARBA00023136"/>
    </source>
</evidence>
<evidence type="ECO:0000256" key="2">
    <source>
        <dbReference type="ARBA" id="ARBA00022448"/>
    </source>
</evidence>
<evidence type="ECO:0000259" key="12">
    <source>
        <dbReference type="Pfam" id="PF07715"/>
    </source>
</evidence>
<evidence type="ECO:0000313" key="14">
    <source>
        <dbReference type="Proteomes" id="UP001596104"/>
    </source>
</evidence>
<organism evidence="13 14">
    <name type="scientific">Bosea vestrisii</name>
    <dbReference type="NCBI Taxonomy" id="151416"/>
    <lineage>
        <taxon>Bacteria</taxon>
        <taxon>Pseudomonadati</taxon>
        <taxon>Pseudomonadota</taxon>
        <taxon>Alphaproteobacteria</taxon>
        <taxon>Hyphomicrobiales</taxon>
        <taxon>Boseaceae</taxon>
        <taxon>Bosea</taxon>
    </lineage>
</organism>
<dbReference type="Gene3D" id="2.40.170.20">
    <property type="entry name" value="TonB-dependent receptor, beta-barrel domain"/>
    <property type="match status" value="1"/>
</dbReference>
<evidence type="ECO:0000256" key="8">
    <source>
        <dbReference type="PROSITE-ProRule" id="PRU01360"/>
    </source>
</evidence>
<dbReference type="CDD" id="cd01347">
    <property type="entry name" value="ligand_gated_channel"/>
    <property type="match status" value="1"/>
</dbReference>
<name>A0ABW0HFX6_9HYPH</name>
<dbReference type="PANTHER" id="PTHR30069">
    <property type="entry name" value="TONB-DEPENDENT OUTER MEMBRANE RECEPTOR"/>
    <property type="match status" value="1"/>
</dbReference>
<evidence type="ECO:0000256" key="3">
    <source>
        <dbReference type="ARBA" id="ARBA00022452"/>
    </source>
</evidence>
<dbReference type="EMBL" id="JBHSLV010000072">
    <property type="protein sequence ID" value="MFC5396158.1"/>
    <property type="molecule type" value="Genomic_DNA"/>
</dbReference>
<evidence type="ECO:0000313" key="13">
    <source>
        <dbReference type="EMBL" id="MFC5396158.1"/>
    </source>
</evidence>
<dbReference type="PROSITE" id="PS52016">
    <property type="entry name" value="TONB_DEPENDENT_REC_3"/>
    <property type="match status" value="1"/>
</dbReference>
<dbReference type="PANTHER" id="PTHR30069:SF28">
    <property type="entry name" value="TONB-DEPENDENT RECEPTOR YNCD-RELATED"/>
    <property type="match status" value="1"/>
</dbReference>
<dbReference type="Pfam" id="PF00593">
    <property type="entry name" value="TonB_dep_Rec_b-barrel"/>
    <property type="match status" value="1"/>
</dbReference>
<dbReference type="InterPro" id="IPR036942">
    <property type="entry name" value="Beta-barrel_TonB_sf"/>
</dbReference>
<feature type="domain" description="TonB-dependent receptor-like beta-barrel" evidence="11">
    <location>
        <begin position="194"/>
        <end position="659"/>
    </location>
</feature>
<proteinExistence type="inferred from homology"/>
<evidence type="ECO:0000256" key="9">
    <source>
        <dbReference type="RuleBase" id="RU003357"/>
    </source>
</evidence>
<sequence>MGQFRSRSAAAFLAAIFSAAIQDGAQAQTALDLPTIDVRGGAGSLTVPGTDSAREAIQRTPGAVSVVPDTAFRQSPAATIKDIVDYVPGVFAQPKWGDDTRLSIRGSGLSRNFHLRSTQLLMDGVIPINTADGYGDFQEIDPSFYRYVEVYKGSNALRFGANALGGAINFVMPTGYDAPRAQVRVDAGSFGTIRTQGAAAGVNGPFDYYLSGSVSRTDGYRDHSDGHAARFSGNIGYRFSPDVETRFYLNANTVRQRIPGEVDRTTALTTPERGWSANLVDDWQRNIDTVRLANKTTIRLDNTVIDLGVFATDRHLMHPIFQWLDYRYREYGAFARAVDDRLIGGFRNRLTVGVNVHNGENDARQYANVGGQKNGLLSALKQQSQNYSAYAENAFYVLPQLAIVTGLQYLHAVRDQEVVFSANGDVPGRSDFDLWSPKAGLLYEIDKDWQLFANVSRSQEAPSFGESVAPNFMNPALPTLRFFDIRAQRATTFEFGTRGRRGEDFTWDFAVYRSQIRNELQCFYSAFGNCNVTNADRTIHQGVEAAVGATLWKGIAVQAEKPDRLWLNVAYTYNDFRYDGDATFGNNELPGAPPHYVRAELLYKHPSGFSFGPNIEWVPQAYFVDSANTLKSDPYLLWGLKAAYENGKGFSAYVEGRNLSNQTYIASASIIDRATPTSRLFNPGTGRALYAGMRMEW</sequence>
<evidence type="ECO:0000256" key="7">
    <source>
        <dbReference type="ARBA" id="ARBA00023237"/>
    </source>
</evidence>
<keyword evidence="7 8" id="KW-0998">Cell outer membrane</keyword>
<dbReference type="Proteomes" id="UP001596104">
    <property type="component" value="Unassembled WGS sequence"/>
</dbReference>
<dbReference type="InterPro" id="IPR012910">
    <property type="entry name" value="Plug_dom"/>
</dbReference>
<accession>A0ABW0HFX6</accession>
<keyword evidence="6 8" id="KW-0472">Membrane</keyword>
<keyword evidence="14" id="KW-1185">Reference proteome</keyword>
<dbReference type="Pfam" id="PF07715">
    <property type="entry name" value="Plug"/>
    <property type="match status" value="1"/>
</dbReference>
<evidence type="ECO:0000256" key="1">
    <source>
        <dbReference type="ARBA" id="ARBA00004571"/>
    </source>
</evidence>
<keyword evidence="5 9" id="KW-0798">TonB box</keyword>
<keyword evidence="13" id="KW-0675">Receptor</keyword>
<evidence type="ECO:0000259" key="11">
    <source>
        <dbReference type="Pfam" id="PF00593"/>
    </source>
</evidence>
<dbReference type="SUPFAM" id="SSF56935">
    <property type="entry name" value="Porins"/>
    <property type="match status" value="1"/>
</dbReference>
<comment type="subcellular location">
    <subcellularLocation>
        <location evidence="1 8">Cell outer membrane</location>
        <topology evidence="1 8">Multi-pass membrane protein</topology>
    </subcellularLocation>
</comment>
<dbReference type="RefSeq" id="WP_377012485.1">
    <property type="nucleotide sequence ID" value="NZ_JBHSLV010000072.1"/>
</dbReference>
<evidence type="ECO:0000256" key="5">
    <source>
        <dbReference type="ARBA" id="ARBA00023077"/>
    </source>
</evidence>
<evidence type="ECO:0000256" key="4">
    <source>
        <dbReference type="ARBA" id="ARBA00022692"/>
    </source>
</evidence>
<dbReference type="InterPro" id="IPR037066">
    <property type="entry name" value="Plug_dom_sf"/>
</dbReference>
<protein>
    <submittedName>
        <fullName evidence="13">TonB-dependent receptor family protein</fullName>
    </submittedName>
</protein>